<evidence type="ECO:0000256" key="3">
    <source>
        <dbReference type="ARBA" id="ARBA00022741"/>
    </source>
</evidence>
<feature type="domain" description="Protein kinase" evidence="6">
    <location>
        <begin position="70"/>
        <end position="211"/>
    </location>
</feature>
<keyword evidence="8" id="KW-1185">Reference proteome</keyword>
<evidence type="ECO:0000313" key="7">
    <source>
        <dbReference type="EMBL" id="EFN55094.1"/>
    </source>
</evidence>
<dbReference type="GeneID" id="17354224"/>
<keyword evidence="1" id="KW-0723">Serine/threonine-protein kinase</keyword>
<dbReference type="SMART" id="SM00220">
    <property type="entry name" value="S_TKc"/>
    <property type="match status" value="1"/>
</dbReference>
<dbReference type="InParanoid" id="E1ZHB1"/>
<dbReference type="KEGG" id="cvr:CHLNCDRAFT_31552"/>
<dbReference type="InterPro" id="IPR011009">
    <property type="entry name" value="Kinase-like_dom_sf"/>
</dbReference>
<organism evidence="8">
    <name type="scientific">Chlorella variabilis</name>
    <name type="common">Green alga</name>
    <dbReference type="NCBI Taxonomy" id="554065"/>
    <lineage>
        <taxon>Eukaryota</taxon>
        <taxon>Viridiplantae</taxon>
        <taxon>Chlorophyta</taxon>
        <taxon>core chlorophytes</taxon>
        <taxon>Trebouxiophyceae</taxon>
        <taxon>Chlorellales</taxon>
        <taxon>Chlorellaceae</taxon>
        <taxon>Chlorella clade</taxon>
        <taxon>Chlorella</taxon>
    </lineage>
</organism>
<dbReference type="Proteomes" id="UP000008141">
    <property type="component" value="Unassembled WGS sequence"/>
</dbReference>
<dbReference type="GO" id="GO:0004674">
    <property type="term" value="F:protein serine/threonine kinase activity"/>
    <property type="evidence" value="ECO:0007669"/>
    <property type="project" value="UniProtKB-KW"/>
</dbReference>
<evidence type="ECO:0000259" key="6">
    <source>
        <dbReference type="PROSITE" id="PS50011"/>
    </source>
</evidence>
<dbReference type="Gene3D" id="3.30.200.20">
    <property type="entry name" value="Phosphorylase Kinase, domain 1"/>
    <property type="match status" value="1"/>
</dbReference>
<dbReference type="STRING" id="554065.E1ZHB1"/>
<evidence type="ECO:0000256" key="5">
    <source>
        <dbReference type="ARBA" id="ARBA00022840"/>
    </source>
</evidence>
<keyword evidence="4" id="KW-0418">Kinase</keyword>
<evidence type="ECO:0000313" key="8">
    <source>
        <dbReference type="Proteomes" id="UP000008141"/>
    </source>
</evidence>
<gene>
    <name evidence="7" type="ORF">CHLNCDRAFT_31552</name>
</gene>
<dbReference type="RefSeq" id="XP_005847196.1">
    <property type="nucleotide sequence ID" value="XM_005847134.1"/>
</dbReference>
<dbReference type="AlphaFoldDB" id="E1ZHB1"/>
<keyword evidence="5" id="KW-0067">ATP-binding</keyword>
<evidence type="ECO:0000256" key="2">
    <source>
        <dbReference type="ARBA" id="ARBA00022679"/>
    </source>
</evidence>
<reference evidence="7 8" key="1">
    <citation type="journal article" date="2010" name="Plant Cell">
        <title>The Chlorella variabilis NC64A genome reveals adaptation to photosymbiosis, coevolution with viruses, and cryptic sex.</title>
        <authorList>
            <person name="Blanc G."/>
            <person name="Duncan G."/>
            <person name="Agarkova I."/>
            <person name="Borodovsky M."/>
            <person name="Gurnon J."/>
            <person name="Kuo A."/>
            <person name="Lindquist E."/>
            <person name="Lucas S."/>
            <person name="Pangilinan J."/>
            <person name="Polle J."/>
            <person name="Salamov A."/>
            <person name="Terry A."/>
            <person name="Yamada T."/>
            <person name="Dunigan D.D."/>
            <person name="Grigoriev I.V."/>
            <person name="Claverie J.M."/>
            <person name="Van Etten J.L."/>
        </authorList>
    </citation>
    <scope>NUCLEOTIDE SEQUENCE [LARGE SCALE GENOMIC DNA]</scope>
    <source>
        <strain evidence="7 8">NC64A</strain>
    </source>
</reference>
<dbReference type="PANTHER" id="PTHR24058:SF103">
    <property type="entry name" value="SERINE_THREONINE-PROTEIN KINASE PRP4 HOMOLOG"/>
    <property type="match status" value="1"/>
</dbReference>
<accession>E1ZHB1</accession>
<dbReference type="EMBL" id="GL433846">
    <property type="protein sequence ID" value="EFN55094.1"/>
    <property type="molecule type" value="Genomic_DNA"/>
</dbReference>
<proteinExistence type="predicted"/>
<evidence type="ECO:0000256" key="4">
    <source>
        <dbReference type="ARBA" id="ARBA00022777"/>
    </source>
</evidence>
<keyword evidence="2" id="KW-0808">Transferase</keyword>
<evidence type="ECO:0000256" key="1">
    <source>
        <dbReference type="ARBA" id="ARBA00022527"/>
    </source>
</evidence>
<name>E1ZHB1_CHLVA</name>
<dbReference type="GO" id="GO:0005524">
    <property type="term" value="F:ATP binding"/>
    <property type="evidence" value="ECO:0007669"/>
    <property type="project" value="UniProtKB-KW"/>
</dbReference>
<dbReference type="Gene3D" id="1.10.510.10">
    <property type="entry name" value="Transferase(Phosphotransferase) domain 1"/>
    <property type="match status" value="1"/>
</dbReference>
<dbReference type="SUPFAM" id="SSF56112">
    <property type="entry name" value="Protein kinase-like (PK-like)"/>
    <property type="match status" value="1"/>
</dbReference>
<keyword evidence="3" id="KW-0547">Nucleotide-binding</keyword>
<dbReference type="PROSITE" id="PS50011">
    <property type="entry name" value="PROTEIN_KINASE_DOM"/>
    <property type="match status" value="1"/>
</dbReference>
<dbReference type="OrthoDB" id="3967at2759"/>
<dbReference type="Pfam" id="PF00069">
    <property type="entry name" value="Pkinase"/>
    <property type="match status" value="1"/>
</dbReference>
<dbReference type="InterPro" id="IPR000719">
    <property type="entry name" value="Prot_kinase_dom"/>
</dbReference>
<dbReference type="PANTHER" id="PTHR24058">
    <property type="entry name" value="DUAL SPECIFICITY PROTEIN KINASE"/>
    <property type="match status" value="1"/>
</dbReference>
<dbReference type="OMA" id="GTRACIN"/>
<dbReference type="InterPro" id="IPR050494">
    <property type="entry name" value="Ser_Thr_dual-spec_kinase"/>
</dbReference>
<sequence length="211" mass="23033">MFAEGGADDIFAATPTDVKEKEAAAAAQAGQAAVAAAGARKGLLDNYDDAEGYYNFQVGEVIGEAGGAQYEVYAAHGKGVFSSVLRARDLSRRDHDTGTYPEVAIKVIRANETMYKAGQMERVIARKLSEADAEGKRHCIRILGSFEYRNHLCLVFEAMDMNLRELTKRYGRGIGLSISAVRVYAQQMLVALYHLKNCGVLHADIKPDNIL</sequence>
<protein>
    <recommendedName>
        <fullName evidence="6">Protein kinase domain-containing protein</fullName>
    </recommendedName>
</protein>
<dbReference type="eggNOG" id="KOG0670">
    <property type="taxonomic scope" value="Eukaryota"/>
</dbReference>